<dbReference type="SUPFAM" id="SSF55347">
    <property type="entry name" value="Glyceraldehyde-3-phosphate dehydrogenase-like, C-terminal domain"/>
    <property type="match status" value="1"/>
</dbReference>
<protein>
    <submittedName>
        <fullName evidence="4">Oxidoreductase, NAD-binding domain protein</fullName>
    </submittedName>
</protein>
<dbReference type="PANTHER" id="PTHR43054">
    <property type="match status" value="1"/>
</dbReference>
<accession>A0A1J4JGB7</accession>
<dbReference type="SUPFAM" id="SSF51735">
    <property type="entry name" value="NAD(P)-binding Rossmann-fold domains"/>
    <property type="match status" value="1"/>
</dbReference>
<dbReference type="Pfam" id="PF22725">
    <property type="entry name" value="GFO_IDH_MocA_C3"/>
    <property type="match status" value="1"/>
</dbReference>
<dbReference type="EMBL" id="MLAK01001160">
    <property type="protein sequence ID" value="OHS96691.1"/>
    <property type="molecule type" value="Genomic_DNA"/>
</dbReference>
<dbReference type="Gene3D" id="3.30.360.10">
    <property type="entry name" value="Dihydrodipicolinate Reductase, domain 2"/>
    <property type="match status" value="1"/>
</dbReference>
<dbReference type="Pfam" id="PF01408">
    <property type="entry name" value="GFO_IDH_MocA"/>
    <property type="match status" value="1"/>
</dbReference>
<reference evidence="4" key="1">
    <citation type="submission" date="2016-10" db="EMBL/GenBank/DDBJ databases">
        <authorList>
            <person name="Benchimol M."/>
            <person name="Almeida L.G."/>
            <person name="Vasconcelos A.T."/>
            <person name="Perreira-Neves A."/>
            <person name="Rosa I.A."/>
            <person name="Tasca T."/>
            <person name="Bogo M.R."/>
            <person name="de Souza W."/>
        </authorList>
    </citation>
    <scope>NUCLEOTIDE SEQUENCE [LARGE SCALE GENOMIC DNA]</scope>
    <source>
        <strain evidence="4">K</strain>
    </source>
</reference>
<dbReference type="OrthoDB" id="2129491at2759"/>
<dbReference type="AlphaFoldDB" id="A0A1J4JGB7"/>
<proteinExistence type="inferred from homology"/>
<dbReference type="InterPro" id="IPR055170">
    <property type="entry name" value="GFO_IDH_MocA-like_dom"/>
</dbReference>
<dbReference type="PANTHER" id="PTHR43054:SF1">
    <property type="entry name" value="SCYLLO-INOSITOL 2-DEHYDROGENASE (NADP(+)) IOLU"/>
    <property type="match status" value="1"/>
</dbReference>
<dbReference type="Proteomes" id="UP000179807">
    <property type="component" value="Unassembled WGS sequence"/>
</dbReference>
<sequence>MDKTLRFGVVGTGWITDTFIEAASFDKRAVFTAVFSRKLETAQSFARKHNIKHCFTNLDEMCECDEVDAIYIASPNICHSPQAILCMNHKKHVLVEKPFAANLKQAEEMVECAKRNDIVLMEAMRLTVSPVFKAILSNMEKIGPVHKFVSLFCQFSSKFEKFKAGEKFSSLSADTAGGCLMDIGVYTIYPTVCMFGEPKSVHCVGSLLESGVDQEATIICGYEGKSAVLVSSKVSNNVADSEIQGEKGTILINKMNTFHSAKIIYKDGKEEELFTSQYKNDMVYEVNEFIDIVNSGKKESELNSHRNSLISMKILDEARKQIGINIETK</sequence>
<dbReference type="VEuPathDB" id="TrichDB:TRFO_09856"/>
<evidence type="ECO:0000313" key="4">
    <source>
        <dbReference type="EMBL" id="OHS96691.1"/>
    </source>
</evidence>
<dbReference type="GO" id="GO:0000166">
    <property type="term" value="F:nucleotide binding"/>
    <property type="evidence" value="ECO:0007669"/>
    <property type="project" value="InterPro"/>
</dbReference>
<keyword evidence="5" id="KW-1185">Reference proteome</keyword>
<dbReference type="GeneID" id="94829807"/>
<comment type="caution">
    <text evidence="4">The sequence shown here is derived from an EMBL/GenBank/DDBJ whole genome shotgun (WGS) entry which is preliminary data.</text>
</comment>
<dbReference type="InterPro" id="IPR036291">
    <property type="entry name" value="NAD(P)-bd_dom_sf"/>
</dbReference>
<dbReference type="RefSeq" id="XP_068349828.1">
    <property type="nucleotide sequence ID" value="XM_068495103.1"/>
</dbReference>
<organism evidence="4 5">
    <name type="scientific">Tritrichomonas foetus</name>
    <dbReference type="NCBI Taxonomy" id="1144522"/>
    <lineage>
        <taxon>Eukaryota</taxon>
        <taxon>Metamonada</taxon>
        <taxon>Parabasalia</taxon>
        <taxon>Tritrichomonadida</taxon>
        <taxon>Tritrichomonadidae</taxon>
        <taxon>Tritrichomonas</taxon>
    </lineage>
</organism>
<evidence type="ECO:0000313" key="5">
    <source>
        <dbReference type="Proteomes" id="UP000179807"/>
    </source>
</evidence>
<evidence type="ECO:0000259" key="3">
    <source>
        <dbReference type="Pfam" id="PF22725"/>
    </source>
</evidence>
<evidence type="ECO:0000256" key="1">
    <source>
        <dbReference type="ARBA" id="ARBA00010928"/>
    </source>
</evidence>
<feature type="domain" description="GFO/IDH/MocA-like oxidoreductase" evidence="3">
    <location>
        <begin position="141"/>
        <end position="250"/>
    </location>
</feature>
<comment type="similarity">
    <text evidence="1">Belongs to the Gfo/Idh/MocA family.</text>
</comment>
<dbReference type="InterPro" id="IPR000683">
    <property type="entry name" value="Gfo/Idh/MocA-like_OxRdtase_N"/>
</dbReference>
<dbReference type="Gene3D" id="3.40.50.720">
    <property type="entry name" value="NAD(P)-binding Rossmann-like Domain"/>
    <property type="match status" value="1"/>
</dbReference>
<name>A0A1J4JGB7_9EUKA</name>
<feature type="domain" description="Gfo/Idh/MocA-like oxidoreductase N-terminal" evidence="2">
    <location>
        <begin position="5"/>
        <end position="121"/>
    </location>
</feature>
<evidence type="ECO:0000259" key="2">
    <source>
        <dbReference type="Pfam" id="PF01408"/>
    </source>
</evidence>
<gene>
    <name evidence="4" type="ORF">TRFO_09856</name>
</gene>